<keyword evidence="3" id="KW-0472">Membrane</keyword>
<feature type="compositionally biased region" description="Polar residues" evidence="2">
    <location>
        <begin position="135"/>
        <end position="146"/>
    </location>
</feature>
<feature type="transmembrane region" description="Helical" evidence="3">
    <location>
        <begin position="674"/>
        <end position="694"/>
    </location>
</feature>
<dbReference type="EMBL" id="JANBTW010000009">
    <property type="protein sequence ID" value="KAJ2679785.1"/>
    <property type="molecule type" value="Genomic_DNA"/>
</dbReference>
<proteinExistence type="predicted"/>
<feature type="region of interest" description="Disordered" evidence="2">
    <location>
        <begin position="110"/>
        <end position="150"/>
    </location>
</feature>
<evidence type="ECO:0000313" key="5">
    <source>
        <dbReference type="Proteomes" id="UP001151518"/>
    </source>
</evidence>
<sequence>MDELLVDVANLPESGSMTGRELISRLKMIYDSEDRELLEEDVYNAAMRQITEEDVLSTKQLYELLDKLSPALASSMIEKSRMEKSRMDKSRMEATELGDDINNIIDADQDMPGLPPKPRLGITGSPLGTSRRKNTPLSRKYPTSSAAEGARLRQRNIAAMTNDEFDAMAEVVQPNLLESLTTFAAEAGLSPQRNAKATAASANFPAFASPDAGDNEQMYTERQFLYDTEQNGLTTPRAGRKAFRQFLREKSGVSPGGASQEVPLSPSSPYRDAPFQVPDLYSPSRYAARDEDSQKQIDELLNRKAELQKQVVDKDRRLALLEGQHEKIASELEQNLDECKAELTMKKREIERLKNSEKNYIESLQLAEAEIERIGVGLSNSTAQSADLRRQLDTKTVQMDDANRRVLEHQTEIISLKSNLNNNYQQQDHLVKEHRRLELQYRELEHELEAARQFKDEAIAAQQENINLNDIIERLNREMNDLRLQAQVSAVGANDNDAAGLGRRSYRKYKSLQDELAQNGGDDMSGVDDLVTPSASSVVRRCKNAVVGTTESDAQELKDDAVRQWLSTALGRCSSEDLVLLNEVWKRIEYCDTTTENQEQLRRELVSVFAAPYKYSLKDAIRGRSNPTLTRIVDNVAGECLGSRFSSGQHQFGGKSAAGLAYAMANGQHTTAAIILYSVVVFCLGIITASYFNIAQPLSTSLPFNMQNTTIASAVTDTGDRSLGLVRQVLVVDDTPINKYYPPLRKRAPRSGVGEIIFYWLETLLWEDADSQIPT</sequence>
<keyword evidence="1" id="KW-0175">Coiled coil</keyword>
<comment type="caution">
    <text evidence="4">The sequence shown here is derived from an EMBL/GenBank/DDBJ whole genome shotgun (WGS) entry which is preliminary data.</text>
</comment>
<name>A0A9W8GCM3_9FUNG</name>
<gene>
    <name evidence="4" type="ORF">GGI25_001236</name>
</gene>
<evidence type="ECO:0000256" key="3">
    <source>
        <dbReference type="SAM" id="Phobius"/>
    </source>
</evidence>
<keyword evidence="3" id="KW-1133">Transmembrane helix</keyword>
<feature type="coiled-coil region" evidence="1">
    <location>
        <begin position="290"/>
        <end position="485"/>
    </location>
</feature>
<dbReference type="OrthoDB" id="432685at2759"/>
<protein>
    <submittedName>
        <fullName evidence="4">Uncharacterized protein</fullName>
    </submittedName>
</protein>
<evidence type="ECO:0000256" key="1">
    <source>
        <dbReference type="SAM" id="Coils"/>
    </source>
</evidence>
<evidence type="ECO:0000313" key="4">
    <source>
        <dbReference type="EMBL" id="KAJ2679785.1"/>
    </source>
</evidence>
<feature type="region of interest" description="Disordered" evidence="2">
    <location>
        <begin position="249"/>
        <end position="279"/>
    </location>
</feature>
<keyword evidence="3" id="KW-0812">Transmembrane</keyword>
<dbReference type="Proteomes" id="UP001151518">
    <property type="component" value="Unassembled WGS sequence"/>
</dbReference>
<organism evidence="4 5">
    <name type="scientific">Coemansia spiralis</name>
    <dbReference type="NCBI Taxonomy" id="417178"/>
    <lineage>
        <taxon>Eukaryota</taxon>
        <taxon>Fungi</taxon>
        <taxon>Fungi incertae sedis</taxon>
        <taxon>Zoopagomycota</taxon>
        <taxon>Kickxellomycotina</taxon>
        <taxon>Kickxellomycetes</taxon>
        <taxon>Kickxellales</taxon>
        <taxon>Kickxellaceae</taxon>
        <taxon>Coemansia</taxon>
    </lineage>
</organism>
<dbReference type="AlphaFoldDB" id="A0A9W8GCM3"/>
<reference evidence="4" key="1">
    <citation type="submission" date="2022-07" db="EMBL/GenBank/DDBJ databases">
        <title>Phylogenomic reconstructions and comparative analyses of Kickxellomycotina fungi.</title>
        <authorList>
            <person name="Reynolds N.K."/>
            <person name="Stajich J.E."/>
            <person name="Barry K."/>
            <person name="Grigoriev I.V."/>
            <person name="Crous P."/>
            <person name="Smith M.E."/>
        </authorList>
    </citation>
    <scope>NUCLEOTIDE SEQUENCE</scope>
    <source>
        <strain evidence="4">NRRL 3115</strain>
    </source>
</reference>
<accession>A0A9W8GCM3</accession>
<evidence type="ECO:0000256" key="2">
    <source>
        <dbReference type="SAM" id="MobiDB-lite"/>
    </source>
</evidence>